<dbReference type="Pfam" id="PF12430">
    <property type="entry name" value="ABA_GPCR"/>
    <property type="match status" value="1"/>
</dbReference>
<feature type="domain" description="Golgi pH regulator conserved" evidence="11">
    <location>
        <begin position="143"/>
        <end position="209"/>
    </location>
</feature>
<name>A0A8J2LLU5_9HEXA</name>
<evidence type="ECO:0000256" key="3">
    <source>
        <dbReference type="ARBA" id="ARBA00022692"/>
    </source>
</evidence>
<keyword evidence="5 9" id="KW-0472">Membrane</keyword>
<evidence type="ECO:0000259" key="10">
    <source>
        <dbReference type="Pfam" id="PF12430"/>
    </source>
</evidence>
<dbReference type="Pfam" id="PF12537">
    <property type="entry name" value="GPHR_N"/>
    <property type="match status" value="1"/>
</dbReference>
<dbReference type="PANTHER" id="PTHR15948:SF0">
    <property type="entry name" value="GOLGI PH REGULATOR A-RELATED"/>
    <property type="match status" value="1"/>
</dbReference>
<comment type="similarity">
    <text evidence="2">Belongs to the Golgi pH regulator (TC 1.A.38) family.</text>
</comment>
<evidence type="ECO:0000256" key="4">
    <source>
        <dbReference type="ARBA" id="ARBA00022989"/>
    </source>
</evidence>
<keyword evidence="13" id="KW-1185">Reference proteome</keyword>
<comment type="caution">
    <text evidence="12">The sequence shown here is derived from an EMBL/GenBank/DDBJ whole genome shotgun (WGS) entry which is preliminary data.</text>
</comment>
<evidence type="ECO:0000256" key="8">
    <source>
        <dbReference type="ARBA" id="ARBA00044702"/>
    </source>
</evidence>
<evidence type="ECO:0000256" key="2">
    <source>
        <dbReference type="ARBA" id="ARBA00009478"/>
    </source>
</evidence>
<evidence type="ECO:0000313" key="12">
    <source>
        <dbReference type="EMBL" id="CAG7835524.1"/>
    </source>
</evidence>
<proteinExistence type="inferred from homology"/>
<keyword evidence="3 9" id="KW-0812">Transmembrane</keyword>
<dbReference type="InterPro" id="IPR022535">
    <property type="entry name" value="Golgi_pH-regulator_cons_dom"/>
</dbReference>
<evidence type="ECO:0000256" key="5">
    <source>
        <dbReference type="ARBA" id="ARBA00023136"/>
    </source>
</evidence>
<comment type="catalytic activity">
    <reaction evidence="6">
        <text>iodide(out) = iodide(in)</text>
        <dbReference type="Rhea" id="RHEA:66324"/>
        <dbReference type="ChEBI" id="CHEBI:16382"/>
    </reaction>
</comment>
<dbReference type="GO" id="GO:0032580">
    <property type="term" value="C:Golgi cisterna membrane"/>
    <property type="evidence" value="ECO:0007669"/>
    <property type="project" value="TreeGrafter"/>
</dbReference>
<organism evidence="12 13">
    <name type="scientific">Allacma fusca</name>
    <dbReference type="NCBI Taxonomy" id="39272"/>
    <lineage>
        <taxon>Eukaryota</taxon>
        <taxon>Metazoa</taxon>
        <taxon>Ecdysozoa</taxon>
        <taxon>Arthropoda</taxon>
        <taxon>Hexapoda</taxon>
        <taxon>Collembola</taxon>
        <taxon>Symphypleona</taxon>
        <taxon>Sminthuridae</taxon>
        <taxon>Allacma</taxon>
    </lineage>
</organism>
<feature type="transmembrane region" description="Helical" evidence="9">
    <location>
        <begin position="38"/>
        <end position="60"/>
    </location>
</feature>
<comment type="catalytic activity">
    <reaction evidence="7">
        <text>bromide(in) = bromide(out)</text>
        <dbReference type="Rhea" id="RHEA:75383"/>
        <dbReference type="ChEBI" id="CHEBI:15858"/>
    </reaction>
</comment>
<feature type="domain" description="Abscisic acid G-protein coupled receptor-like" evidence="10">
    <location>
        <begin position="269"/>
        <end position="339"/>
    </location>
</feature>
<accession>A0A8J2LLU5</accession>
<feature type="transmembrane region" description="Helical" evidence="9">
    <location>
        <begin position="6"/>
        <end position="26"/>
    </location>
</feature>
<evidence type="ECO:0000259" key="11">
    <source>
        <dbReference type="Pfam" id="PF12537"/>
    </source>
</evidence>
<comment type="subcellular location">
    <subcellularLocation>
        <location evidence="1">Membrane</location>
        <topology evidence="1">Multi-pass membrane protein</topology>
    </subcellularLocation>
</comment>
<feature type="transmembrane region" description="Helical" evidence="9">
    <location>
        <begin position="149"/>
        <end position="171"/>
    </location>
</feature>
<dbReference type="EMBL" id="CAJVCH010570654">
    <property type="protein sequence ID" value="CAG7835524.1"/>
    <property type="molecule type" value="Genomic_DNA"/>
</dbReference>
<dbReference type="GO" id="GO:0008308">
    <property type="term" value="F:voltage-gated monoatomic anion channel activity"/>
    <property type="evidence" value="ECO:0007669"/>
    <property type="project" value="TreeGrafter"/>
</dbReference>
<evidence type="ECO:0008006" key="14">
    <source>
        <dbReference type="Google" id="ProtNLM"/>
    </source>
</evidence>
<evidence type="ECO:0000256" key="7">
    <source>
        <dbReference type="ARBA" id="ARBA00035085"/>
    </source>
</evidence>
<protein>
    <recommendedName>
        <fullName evidence="14">Golgi pH regulator</fullName>
    </recommendedName>
</protein>
<dbReference type="InterPro" id="IPR015672">
    <property type="entry name" value="GPHR/GTG"/>
</dbReference>
<dbReference type="Proteomes" id="UP000708208">
    <property type="component" value="Unassembled WGS sequence"/>
</dbReference>
<gene>
    <name evidence="12" type="ORF">AFUS01_LOCUS44886</name>
</gene>
<keyword evidence="4 9" id="KW-1133">Transmembrane helix</keyword>
<dbReference type="GO" id="GO:0051452">
    <property type="term" value="P:intracellular pH reduction"/>
    <property type="evidence" value="ECO:0007669"/>
    <property type="project" value="TreeGrafter"/>
</dbReference>
<dbReference type="PANTHER" id="PTHR15948">
    <property type="entry name" value="G-PROTEIN COUPLED RECEPTOR 89-RELATED"/>
    <property type="match status" value="1"/>
</dbReference>
<evidence type="ECO:0000256" key="1">
    <source>
        <dbReference type="ARBA" id="ARBA00004141"/>
    </source>
</evidence>
<feature type="transmembrane region" description="Helical" evidence="9">
    <location>
        <begin position="110"/>
        <end position="129"/>
    </location>
</feature>
<evidence type="ECO:0000256" key="6">
    <source>
        <dbReference type="ARBA" id="ARBA00024145"/>
    </source>
</evidence>
<feature type="transmembrane region" description="Helical" evidence="9">
    <location>
        <begin position="72"/>
        <end position="98"/>
    </location>
</feature>
<dbReference type="InterPro" id="IPR025969">
    <property type="entry name" value="ABA_GPCR_dom"/>
</dbReference>
<dbReference type="AlphaFoldDB" id="A0A8J2LLU5"/>
<sequence length="385" mass="44207">MGFVEDTVIISGSQAVFFVGGWIFFVKQLFKNYEVHHLLVQLIFSITFALSCTLFELVIFEIVGVLDSYSRYVYLNIGMYFILFMTIGLIPFYIGYFVVTNLKMVGGKGVQRLLSLIVWFVYLYCFWKVGDPFPIISPRHGTFSMEQAVSRVGVIGVTVMALLSGFGAVNYPYTSMALFIRPVRPGDIQGVEKKLLQTLDMVLVKKRRLVVTSRDTSATRQGFWSILTRSGGSDLGNLREEIASLEELSRHLFLEIAELRNMQERVEWSKTWKGKYFNFLGYFFSLYCTWKIFICTVNIVFDRVGKVDPVTRGLEICVHWMGLDIDVRFWSQHVSFILFEIIERDSSSFGANNGYVLCLFSSSHAYEYAFRIQSDDHGGVRRFAI</sequence>
<evidence type="ECO:0000256" key="9">
    <source>
        <dbReference type="SAM" id="Phobius"/>
    </source>
</evidence>
<reference evidence="12" key="1">
    <citation type="submission" date="2021-06" db="EMBL/GenBank/DDBJ databases">
        <authorList>
            <person name="Hodson N. C."/>
            <person name="Mongue J. A."/>
            <person name="Jaron S. K."/>
        </authorList>
    </citation>
    <scope>NUCLEOTIDE SEQUENCE</scope>
</reference>
<dbReference type="OrthoDB" id="264392at2759"/>
<comment type="catalytic activity">
    <reaction evidence="8">
        <text>fluoride(in) = fluoride(out)</text>
        <dbReference type="Rhea" id="RHEA:76159"/>
        <dbReference type="ChEBI" id="CHEBI:17051"/>
    </reaction>
</comment>
<feature type="transmembrane region" description="Helical" evidence="9">
    <location>
        <begin position="279"/>
        <end position="301"/>
    </location>
</feature>
<evidence type="ECO:0000313" key="13">
    <source>
        <dbReference type="Proteomes" id="UP000708208"/>
    </source>
</evidence>